<organism evidence="2 3">
    <name type="scientific">Olea europaea subsp. europaea</name>
    <dbReference type="NCBI Taxonomy" id="158383"/>
    <lineage>
        <taxon>Eukaryota</taxon>
        <taxon>Viridiplantae</taxon>
        <taxon>Streptophyta</taxon>
        <taxon>Embryophyta</taxon>
        <taxon>Tracheophyta</taxon>
        <taxon>Spermatophyta</taxon>
        <taxon>Magnoliopsida</taxon>
        <taxon>eudicotyledons</taxon>
        <taxon>Gunneridae</taxon>
        <taxon>Pentapetalae</taxon>
        <taxon>asterids</taxon>
        <taxon>lamiids</taxon>
        <taxon>Lamiales</taxon>
        <taxon>Oleaceae</taxon>
        <taxon>Oleeae</taxon>
        <taxon>Olea</taxon>
    </lineage>
</organism>
<accession>A0A8S0QIL3</accession>
<feature type="compositionally biased region" description="Basic and acidic residues" evidence="1">
    <location>
        <begin position="73"/>
        <end position="90"/>
    </location>
</feature>
<evidence type="ECO:0000313" key="2">
    <source>
        <dbReference type="EMBL" id="CAA2967695.1"/>
    </source>
</evidence>
<dbReference type="Gene3D" id="3.30.70.100">
    <property type="match status" value="1"/>
</dbReference>
<dbReference type="Proteomes" id="UP000594638">
    <property type="component" value="Unassembled WGS sequence"/>
</dbReference>
<dbReference type="EMBL" id="CACTIH010001889">
    <property type="protein sequence ID" value="CAA2967695.1"/>
    <property type="molecule type" value="Genomic_DNA"/>
</dbReference>
<sequence>MKQKIVIRLPMNDDKSRSKALKTVVGVSKHLESAALIGTEKNQLEVVGEGIDAVVLTRALRKNVAHADLVSVTKDKKSEEKKGDTKKKNEASVPPPDVWYSVPYYNGHHYPIHVVREPSYDPCTIM</sequence>
<dbReference type="AlphaFoldDB" id="A0A8S0QIL3"/>
<comment type="caution">
    <text evidence="2">The sequence shown here is derived from an EMBL/GenBank/DDBJ whole genome shotgun (WGS) entry which is preliminary data.</text>
</comment>
<gene>
    <name evidence="2" type="ORF">OLEA9_A043226</name>
</gene>
<evidence type="ECO:0000313" key="3">
    <source>
        <dbReference type="Proteomes" id="UP000594638"/>
    </source>
</evidence>
<dbReference type="InterPro" id="IPR044296">
    <property type="entry name" value="HIPP46"/>
</dbReference>
<keyword evidence="3" id="KW-1185">Reference proteome</keyword>
<reference evidence="2 3" key="1">
    <citation type="submission" date="2019-12" db="EMBL/GenBank/DDBJ databases">
        <authorList>
            <person name="Alioto T."/>
            <person name="Alioto T."/>
            <person name="Gomez Garrido J."/>
        </authorList>
    </citation>
    <scope>NUCLEOTIDE SEQUENCE [LARGE SCALE GENOMIC DNA]</scope>
</reference>
<dbReference type="PANTHER" id="PTHR46371">
    <property type="entry name" value="OS04G0464100 PROTEIN"/>
    <property type="match status" value="1"/>
</dbReference>
<feature type="region of interest" description="Disordered" evidence="1">
    <location>
        <begin position="72"/>
        <end position="93"/>
    </location>
</feature>
<proteinExistence type="predicted"/>
<dbReference type="OrthoDB" id="692882at2759"/>
<dbReference type="Gramene" id="OE9A043226T1">
    <property type="protein sequence ID" value="OE9A043226C1"/>
    <property type="gene ID" value="OE9A043226"/>
</dbReference>
<protein>
    <submittedName>
        <fullName evidence="2">Uncharacterized protein</fullName>
    </submittedName>
</protein>
<name>A0A8S0QIL3_OLEEU</name>
<evidence type="ECO:0000256" key="1">
    <source>
        <dbReference type="SAM" id="MobiDB-lite"/>
    </source>
</evidence>